<keyword evidence="5" id="KW-1185">Reference proteome</keyword>
<dbReference type="PANTHER" id="PTHR45725">
    <property type="entry name" value="FORMIN HOMOLOGY 2 FAMILY MEMBER"/>
    <property type="match status" value="1"/>
</dbReference>
<proteinExistence type="predicted"/>
<dbReference type="Proteomes" id="UP000094224">
    <property type="component" value="Unassembled WGS sequence"/>
</dbReference>
<feature type="coiled-coil region" evidence="1">
    <location>
        <begin position="263"/>
        <end position="290"/>
    </location>
</feature>
<dbReference type="GO" id="GO:0050135">
    <property type="term" value="F:NADP+ nucleosidase activity"/>
    <property type="evidence" value="ECO:0007669"/>
    <property type="project" value="InterPro"/>
</dbReference>
<dbReference type="InterPro" id="IPR051425">
    <property type="entry name" value="Formin_Homology"/>
</dbReference>
<comment type="caution">
    <text evidence="4">The sequence shown here is derived from an EMBL/GenBank/DDBJ whole genome shotgun (WGS) entry which is preliminary data.</text>
</comment>
<evidence type="ECO:0000256" key="2">
    <source>
        <dbReference type="SAM" id="MobiDB-lite"/>
    </source>
</evidence>
<sequence>MAPLTVDPTALDSAGNQVVTAGEGLGSVISTLSAALAGCAGMAGDDPAGASLGHSYDSSAAKLVEAMVATRNGLCGLGIGVRMSARNYSVAELQSNVGAGGGALPAPALPGPISAGRPPSAVGSSDSAPPGWGWVAPYLGMIWPTGDSAKLRVAATAWSAAGTQFGIGEIVGTGTPMGAIRAQQIPEGPAIDRAFADAYRSTTGVVQQCQQIAAQLTSYAAKIEKVHAAILDLLSRICDPLTGFKEVWDILTDQDEDEIKKIADDIRTVVDNFKSEVDALEAEIASTLAEATTIVTPMAGYAAKQWDQFLHTTPVGHCVDRVGHGTKEFFSEAGGFAKGLYDISQVRLLLDPAGYFHDINGMARGAMPLVGLGPDGGPGVLESWKTLGKDVSHWDQWTTDPAGALGRTAFDGLTLALPGGPLSKLGTKSRAALDALKDLKAPPLPKLPDPPAVKPPEVPKPPAVPGVKPPEPGSPAPPPKPGPALTTHGPTEPKPTAVPHGSGGKPPLSTPADVPHPHERVPTVPAGRSPGEPVGSATAPAVAPAASVPSTQHLPSAPHLPSPPIGSAPGEVPLAHGATPHGGEPSAHGLHEPHDRTPYPPDDGQLPHGPRDGNGHPSADGPPHEPGDGTPGGGDGPAKDQSHDRGGEGEPPKAREVFPDASEYGDLTEDQYRHRFVDEKGNLTYPDAHDPAKPYAIPGTVHDLTDAEIKAMDGKKLDRIGHPGGEWLAPEGAPYGGRSLPHTSLDKPYYVYTVHADVPLPPGWKIELSRAAPWFGHRGGEPQYLLIPPKDAEASVQELLDIGFLTEG</sequence>
<evidence type="ECO:0000259" key="3">
    <source>
        <dbReference type="Pfam" id="PF14021"/>
    </source>
</evidence>
<dbReference type="AlphaFoldDB" id="A0A1E3SUU0"/>
<gene>
    <name evidence="4" type="ORF">BHQ21_13200</name>
</gene>
<dbReference type="Pfam" id="PF14021">
    <property type="entry name" value="TNT"/>
    <property type="match status" value="1"/>
</dbReference>
<dbReference type="InterPro" id="IPR025331">
    <property type="entry name" value="TNT"/>
</dbReference>
<evidence type="ECO:0000256" key="1">
    <source>
        <dbReference type="SAM" id="Coils"/>
    </source>
</evidence>
<evidence type="ECO:0000313" key="5">
    <source>
        <dbReference type="Proteomes" id="UP000094224"/>
    </source>
</evidence>
<dbReference type="EMBL" id="MIHC01000020">
    <property type="protein sequence ID" value="ODR05911.1"/>
    <property type="molecule type" value="Genomic_DNA"/>
</dbReference>
<protein>
    <submittedName>
        <fullName evidence="4">NAD(+)--arginine ADP-ribosyltransferase</fullName>
    </submittedName>
</protein>
<dbReference type="GO" id="GO:0016740">
    <property type="term" value="F:transferase activity"/>
    <property type="evidence" value="ECO:0007669"/>
    <property type="project" value="UniProtKB-KW"/>
</dbReference>
<dbReference type="RefSeq" id="WP_069400731.1">
    <property type="nucleotide sequence ID" value="NZ_MIHC01000020.1"/>
</dbReference>
<evidence type="ECO:0000313" key="4">
    <source>
        <dbReference type="EMBL" id="ODR05911.1"/>
    </source>
</evidence>
<feature type="domain" description="TNT" evidence="3">
    <location>
        <begin position="714"/>
        <end position="807"/>
    </location>
</feature>
<feature type="compositionally biased region" description="Low complexity" evidence="2">
    <location>
        <begin position="536"/>
        <end position="557"/>
    </location>
</feature>
<dbReference type="STRING" id="243061.AWC25_13650"/>
<feature type="compositionally biased region" description="Pro residues" evidence="2">
    <location>
        <begin position="442"/>
        <end position="482"/>
    </location>
</feature>
<feature type="region of interest" description="Disordered" evidence="2">
    <location>
        <begin position="439"/>
        <end position="667"/>
    </location>
</feature>
<reference evidence="5" key="1">
    <citation type="submission" date="2016-09" db="EMBL/GenBank/DDBJ databases">
        <authorList>
            <person name="Greninger A.L."/>
            <person name="Jerome K.R."/>
            <person name="Mcnair B."/>
            <person name="Wallis C."/>
            <person name="Fang F."/>
        </authorList>
    </citation>
    <scope>NUCLEOTIDE SEQUENCE [LARGE SCALE GENOMIC DNA]</scope>
    <source>
        <strain evidence="5">BC1_M4</strain>
    </source>
</reference>
<keyword evidence="1" id="KW-0175">Coiled coil</keyword>
<feature type="compositionally biased region" description="Basic and acidic residues" evidence="2">
    <location>
        <begin position="637"/>
        <end position="658"/>
    </location>
</feature>
<dbReference type="PANTHER" id="PTHR45725:SF1">
    <property type="entry name" value="DISHEVELLED ASSOCIATED ACTIVATOR OF MORPHOGENESIS, ISOFORM D"/>
    <property type="match status" value="1"/>
</dbReference>
<name>A0A1E3SUU0_9MYCO</name>
<keyword evidence="4" id="KW-0808">Transferase</keyword>
<accession>A0A1E3SUU0</accession>
<organism evidence="4 5">
    <name type="scientific">Mycobacterium sherrisii</name>
    <dbReference type="NCBI Taxonomy" id="243061"/>
    <lineage>
        <taxon>Bacteria</taxon>
        <taxon>Bacillati</taxon>
        <taxon>Actinomycetota</taxon>
        <taxon>Actinomycetes</taxon>
        <taxon>Mycobacteriales</taxon>
        <taxon>Mycobacteriaceae</taxon>
        <taxon>Mycobacterium</taxon>
        <taxon>Mycobacterium simiae complex</taxon>
    </lineage>
</organism>